<evidence type="ECO:0000313" key="3">
    <source>
        <dbReference type="Proteomes" id="UP000055024"/>
    </source>
</evidence>
<name>A0A0V1DJP2_9BILA</name>
<dbReference type="AlphaFoldDB" id="A0A0V1DJP2"/>
<dbReference type="OrthoDB" id="5925206at2759"/>
<evidence type="ECO:0000313" key="2">
    <source>
        <dbReference type="EMBL" id="KRY61820.1"/>
    </source>
</evidence>
<accession>A0A0V1DJP2</accession>
<sequence>MEPACLHFSNGNIYEVLVKYSLKLRTLVQYFFVLGNPIFLHFPSISIDMMKVVSSRFQM</sequence>
<comment type="caution">
    <text evidence="2">The sequence shown here is derived from an EMBL/GenBank/DDBJ whole genome shotgun (WGS) entry which is preliminary data.</text>
</comment>
<gene>
    <name evidence="2" type="ORF">T11_8284</name>
</gene>
<reference evidence="2 3" key="1">
    <citation type="submission" date="2015-01" db="EMBL/GenBank/DDBJ databases">
        <title>Evolution of Trichinella species and genotypes.</title>
        <authorList>
            <person name="Korhonen P.K."/>
            <person name="Edoardo P."/>
            <person name="Giuseppe L.R."/>
            <person name="Gasser R.B."/>
        </authorList>
    </citation>
    <scope>NUCLEOTIDE SEQUENCE [LARGE SCALE GENOMIC DNA]</scope>
    <source>
        <strain evidence="2">ISS1029</strain>
    </source>
</reference>
<feature type="non-terminal residue" evidence="2">
    <location>
        <position position="59"/>
    </location>
</feature>
<organism evidence="2 3">
    <name type="scientific">Trichinella zimbabwensis</name>
    <dbReference type="NCBI Taxonomy" id="268475"/>
    <lineage>
        <taxon>Eukaryota</taxon>
        <taxon>Metazoa</taxon>
        <taxon>Ecdysozoa</taxon>
        <taxon>Nematoda</taxon>
        <taxon>Enoplea</taxon>
        <taxon>Dorylaimia</taxon>
        <taxon>Trichinellida</taxon>
        <taxon>Trichinellidae</taxon>
        <taxon>Trichinella</taxon>
    </lineage>
</organism>
<evidence type="ECO:0000256" key="1">
    <source>
        <dbReference type="SAM" id="Phobius"/>
    </source>
</evidence>
<keyword evidence="1" id="KW-0472">Membrane</keyword>
<feature type="transmembrane region" description="Helical" evidence="1">
    <location>
        <begin position="27"/>
        <end position="47"/>
    </location>
</feature>
<dbReference type="Proteomes" id="UP000055024">
    <property type="component" value="Unassembled WGS sequence"/>
</dbReference>
<protein>
    <submittedName>
        <fullName evidence="2">Uncharacterized protein</fullName>
    </submittedName>
</protein>
<dbReference type="EMBL" id="JYDP01010497">
    <property type="protein sequence ID" value="KRY61820.1"/>
    <property type="molecule type" value="Genomic_DNA"/>
</dbReference>
<proteinExistence type="predicted"/>
<keyword evidence="1" id="KW-0812">Transmembrane</keyword>
<keyword evidence="3" id="KW-1185">Reference proteome</keyword>
<keyword evidence="1" id="KW-1133">Transmembrane helix</keyword>